<dbReference type="OMA" id="VGHMVAK"/>
<geneLocation type="plasmid" evidence="1">
    <name>2</name>
</geneLocation>
<dbReference type="GeneID" id="61135887"/>
<dbReference type="Pfam" id="PF02566">
    <property type="entry name" value="OsmC"/>
    <property type="match status" value="1"/>
</dbReference>
<proteinExistence type="predicted"/>
<dbReference type="KEGG" id="nfr:ERS450000_04563"/>
<keyword evidence="1" id="KW-0614">Plasmid</keyword>
<evidence type="ECO:0000313" key="1">
    <source>
        <dbReference type="EMBL" id="CRY81716.1"/>
    </source>
</evidence>
<dbReference type="PANTHER" id="PTHR35368:SF1">
    <property type="entry name" value="HYDROPEROXIDE REDUCTASE"/>
    <property type="match status" value="1"/>
</dbReference>
<organism evidence="1 2">
    <name type="scientific">Nocardia farcinica</name>
    <dbReference type="NCBI Taxonomy" id="37329"/>
    <lineage>
        <taxon>Bacteria</taxon>
        <taxon>Bacillati</taxon>
        <taxon>Actinomycetota</taxon>
        <taxon>Actinomycetes</taxon>
        <taxon>Mycobacteriales</taxon>
        <taxon>Nocardiaceae</taxon>
        <taxon>Nocardia</taxon>
    </lineage>
</organism>
<dbReference type="InterPro" id="IPR036102">
    <property type="entry name" value="OsmC/Ohrsf"/>
</dbReference>
<gene>
    <name evidence="1" type="ORF">ERS450000_04563</name>
</gene>
<dbReference type="InterPro" id="IPR052924">
    <property type="entry name" value="OsmC/Ohr_hydroprdx_reductase"/>
</dbReference>
<dbReference type="EMBL" id="LN868939">
    <property type="protein sequence ID" value="CRY81716.1"/>
    <property type="molecule type" value="Genomic_DNA"/>
</dbReference>
<dbReference type="AlphaFoldDB" id="A0A0H5PGQ7"/>
<dbReference type="RefSeq" id="WP_011211846.1">
    <property type="nucleotide sequence ID" value="NZ_CAACYE020000001.1"/>
</dbReference>
<sequence>MTTSTSALGAVIAANRDAVESDPAKAAVVFRAEATAHDAVASSVALRNFRVEVDEPPALGGADTAANPVEYYLASLLSCQVVTWRVWAEKLGIAVEEIRAAAEGDLDVRGFFGFDDAVRPGFGEVRVTVEITGPESRERYLELQEAVDAHCPVLDLTRNTTPVRTTLVTPDRG</sequence>
<reference evidence="2" key="1">
    <citation type="submission" date="2015-03" db="EMBL/GenBank/DDBJ databases">
        <authorList>
            <consortium name="Pathogen Informatics"/>
        </authorList>
    </citation>
    <scope>NUCLEOTIDE SEQUENCE [LARGE SCALE GENOMIC DNA]</scope>
    <source>
        <strain evidence="2">NCTC11134</strain>
        <plasmid evidence="2">2</plasmid>
    </source>
</reference>
<protein>
    <submittedName>
        <fullName evidence="1">OsmC-like protein</fullName>
    </submittedName>
</protein>
<name>A0A0H5PGQ7_NOCFR</name>
<dbReference type="SUPFAM" id="SSF82784">
    <property type="entry name" value="OsmC-like"/>
    <property type="match status" value="1"/>
</dbReference>
<dbReference type="Proteomes" id="UP000057820">
    <property type="component" value="Plasmid 2"/>
</dbReference>
<accession>A0A0H5PGQ7</accession>
<dbReference type="Gene3D" id="3.30.300.20">
    <property type="match status" value="1"/>
</dbReference>
<dbReference type="PANTHER" id="PTHR35368">
    <property type="entry name" value="HYDROPEROXIDE REDUCTASE"/>
    <property type="match status" value="1"/>
</dbReference>
<evidence type="ECO:0000313" key="2">
    <source>
        <dbReference type="Proteomes" id="UP000057820"/>
    </source>
</evidence>
<dbReference type="InterPro" id="IPR003718">
    <property type="entry name" value="OsmC/Ohr_fam"/>
</dbReference>
<dbReference type="InterPro" id="IPR015946">
    <property type="entry name" value="KH_dom-like_a/b"/>
</dbReference>